<evidence type="ECO:0000256" key="1">
    <source>
        <dbReference type="SAM" id="MobiDB-lite"/>
    </source>
</evidence>
<comment type="caution">
    <text evidence="2">The sequence shown here is derived from an EMBL/GenBank/DDBJ whole genome shotgun (WGS) entry which is preliminary data.</text>
</comment>
<proteinExistence type="predicted"/>
<feature type="region of interest" description="Disordered" evidence="1">
    <location>
        <begin position="1"/>
        <end position="32"/>
    </location>
</feature>
<dbReference type="EMBL" id="CAJJDN010000007">
    <property type="protein sequence ID" value="CAD8052932.1"/>
    <property type="molecule type" value="Genomic_DNA"/>
</dbReference>
<sequence length="153" mass="17986">MSKLKTKNRQQVQNDFDSFSSNNSDQSYDDNQPVTMNFLEEIKGHLDGDISFETNEHNIYDPAFSQTISHKIKDHQDTAFHKFKIKSDTQSIKSSNSINIICSLERFQYQLQLKHTQSLPDQYNLQTISDSQKQQQLNLLWEKIKQKTKDQKK</sequence>
<dbReference type="AlphaFoldDB" id="A0A8S1KJ82"/>
<keyword evidence="3" id="KW-1185">Reference proteome</keyword>
<organism evidence="2 3">
    <name type="scientific">Paramecium sonneborni</name>
    <dbReference type="NCBI Taxonomy" id="65129"/>
    <lineage>
        <taxon>Eukaryota</taxon>
        <taxon>Sar</taxon>
        <taxon>Alveolata</taxon>
        <taxon>Ciliophora</taxon>
        <taxon>Intramacronucleata</taxon>
        <taxon>Oligohymenophorea</taxon>
        <taxon>Peniculida</taxon>
        <taxon>Parameciidae</taxon>
        <taxon>Paramecium</taxon>
    </lineage>
</organism>
<name>A0A8S1KJ82_9CILI</name>
<protein>
    <submittedName>
        <fullName evidence="2">Uncharacterized protein</fullName>
    </submittedName>
</protein>
<feature type="compositionally biased region" description="Low complexity" evidence="1">
    <location>
        <begin position="13"/>
        <end position="32"/>
    </location>
</feature>
<reference evidence="2" key="1">
    <citation type="submission" date="2021-01" db="EMBL/GenBank/DDBJ databases">
        <authorList>
            <consortium name="Genoscope - CEA"/>
            <person name="William W."/>
        </authorList>
    </citation>
    <scope>NUCLEOTIDE SEQUENCE</scope>
</reference>
<dbReference type="Proteomes" id="UP000692954">
    <property type="component" value="Unassembled WGS sequence"/>
</dbReference>
<accession>A0A8S1KJ82</accession>
<evidence type="ECO:0000313" key="2">
    <source>
        <dbReference type="EMBL" id="CAD8052932.1"/>
    </source>
</evidence>
<gene>
    <name evidence="2" type="ORF">PSON_ATCC_30995.1.T0070083</name>
</gene>
<evidence type="ECO:0000313" key="3">
    <source>
        <dbReference type="Proteomes" id="UP000692954"/>
    </source>
</evidence>